<reference evidence="2 3" key="1">
    <citation type="submission" date="2018-09" db="EMBL/GenBank/DDBJ databases">
        <title>Genomic investigation of the strawberry pathogen Phytophthora fragariae indicates pathogenicity is determined by transcriptional variation in three key races.</title>
        <authorList>
            <person name="Adams T.M."/>
            <person name="Armitage A.D."/>
            <person name="Sobczyk M.K."/>
            <person name="Bates H.J."/>
            <person name="Dunwell J.M."/>
            <person name="Nellist C.F."/>
            <person name="Harrison R.J."/>
        </authorList>
    </citation>
    <scope>NUCLEOTIDE SEQUENCE [LARGE SCALE GENOMIC DNA]</scope>
    <source>
        <strain evidence="2 3">BC-23</strain>
    </source>
</reference>
<dbReference type="EMBL" id="QXGC01009353">
    <property type="protein sequence ID" value="KAE9157739.1"/>
    <property type="molecule type" value="Genomic_DNA"/>
</dbReference>
<feature type="compositionally biased region" description="Polar residues" evidence="1">
    <location>
        <begin position="14"/>
        <end position="28"/>
    </location>
</feature>
<evidence type="ECO:0000313" key="3">
    <source>
        <dbReference type="Proteomes" id="UP000476176"/>
    </source>
</evidence>
<comment type="caution">
    <text evidence="2">The sequence shown here is derived from an EMBL/GenBank/DDBJ whole genome shotgun (WGS) entry which is preliminary data.</text>
</comment>
<feature type="region of interest" description="Disordered" evidence="1">
    <location>
        <begin position="70"/>
        <end position="160"/>
    </location>
</feature>
<protein>
    <submittedName>
        <fullName evidence="2">Uncharacterized protein</fullName>
    </submittedName>
</protein>
<accession>A0A6G0M760</accession>
<feature type="region of interest" description="Disordered" evidence="1">
    <location>
        <begin position="1"/>
        <end position="40"/>
    </location>
</feature>
<evidence type="ECO:0000313" key="2">
    <source>
        <dbReference type="EMBL" id="KAE9157739.1"/>
    </source>
</evidence>
<name>A0A6G0M760_9STRA</name>
<proteinExistence type="predicted"/>
<organism evidence="2 3">
    <name type="scientific">Phytophthora fragariae</name>
    <dbReference type="NCBI Taxonomy" id="53985"/>
    <lineage>
        <taxon>Eukaryota</taxon>
        <taxon>Sar</taxon>
        <taxon>Stramenopiles</taxon>
        <taxon>Oomycota</taxon>
        <taxon>Peronosporomycetes</taxon>
        <taxon>Peronosporales</taxon>
        <taxon>Peronosporaceae</taxon>
        <taxon>Phytophthora</taxon>
    </lineage>
</organism>
<dbReference type="Proteomes" id="UP000476176">
    <property type="component" value="Unassembled WGS sequence"/>
</dbReference>
<dbReference type="AlphaFoldDB" id="A0A6G0M760"/>
<gene>
    <name evidence="2" type="ORF">PF004_g32106</name>
</gene>
<sequence>MGGRDPRAKAKSPASESSVTTTNAASKRNQAKQRMDSIDKELKKAEAFHASTGSDMKELLLIFREDADRRAEAEEKRRREECDVRRAEEKREREEREKVRRDEAALVEARRHQDQEDAKRHVEAAEKKEEAARADRREEEAERRRQFQARLEQDRAEARQRHDQMLLLISTIHKSK</sequence>
<evidence type="ECO:0000256" key="1">
    <source>
        <dbReference type="SAM" id="MobiDB-lite"/>
    </source>
</evidence>